<reference evidence="1 2" key="1">
    <citation type="submission" date="2009-07" db="EMBL/GenBank/DDBJ databases">
        <authorList>
            <person name="Madupu R."/>
            <person name="Durkin A.S."/>
            <person name="Torralba M."/>
            <person name="Methe B."/>
            <person name="Sutton G.G."/>
            <person name="Strausberg R.L."/>
            <person name="Nelson K.E."/>
        </authorList>
    </citation>
    <scope>NUCLEOTIDE SEQUENCE [LARGE SCALE GENOMIC DNA]</scope>
    <source>
        <strain evidence="1 2">SK82</strain>
    </source>
</reference>
<organism evidence="1 2">
    <name type="scientific">Acinetobacter radioresistens SK82</name>
    <dbReference type="NCBI Taxonomy" id="596318"/>
    <lineage>
        <taxon>Bacteria</taxon>
        <taxon>Pseudomonadati</taxon>
        <taxon>Pseudomonadota</taxon>
        <taxon>Gammaproteobacteria</taxon>
        <taxon>Moraxellales</taxon>
        <taxon>Moraxellaceae</taxon>
        <taxon>Acinetobacter</taxon>
    </lineage>
</organism>
<protein>
    <submittedName>
        <fullName evidence="1">Uncharacterized protein</fullName>
    </submittedName>
</protein>
<gene>
    <name evidence="1" type="ORF">ACIRA0001_2473</name>
</gene>
<name>A0ABM9YRH0_ACIRA</name>
<dbReference type="EMBL" id="ACVR01000013">
    <property type="protein sequence ID" value="EET83678.1"/>
    <property type="molecule type" value="Genomic_DNA"/>
</dbReference>
<keyword evidence="2" id="KW-1185">Reference proteome</keyword>
<comment type="caution">
    <text evidence="1">The sequence shown here is derived from an EMBL/GenBank/DDBJ whole genome shotgun (WGS) entry which is preliminary data.</text>
</comment>
<proteinExistence type="predicted"/>
<sequence>MPSFFAVKAICTPLTYLRNGKFFIRQWGSPRAKGFELLTAPLPAGFYAPF</sequence>
<evidence type="ECO:0000313" key="2">
    <source>
        <dbReference type="Proteomes" id="UP000018419"/>
    </source>
</evidence>
<accession>A0ABM9YRH0</accession>
<dbReference type="Proteomes" id="UP000018419">
    <property type="component" value="Unassembled WGS sequence"/>
</dbReference>
<evidence type="ECO:0000313" key="1">
    <source>
        <dbReference type="EMBL" id="EET83678.1"/>
    </source>
</evidence>